<comment type="caution">
    <text evidence="1">The sequence shown here is derived from an EMBL/GenBank/DDBJ whole genome shotgun (WGS) entry which is preliminary data.</text>
</comment>
<keyword evidence="2" id="KW-1185">Reference proteome</keyword>
<dbReference type="Proteomes" id="UP001060215">
    <property type="component" value="Chromosome 1"/>
</dbReference>
<evidence type="ECO:0000313" key="2">
    <source>
        <dbReference type="Proteomes" id="UP001060215"/>
    </source>
</evidence>
<dbReference type="EMBL" id="CM045758">
    <property type="protein sequence ID" value="KAI8031481.1"/>
    <property type="molecule type" value="Genomic_DNA"/>
</dbReference>
<name>A0ACC0J4P9_9ERIC</name>
<organism evidence="1 2">
    <name type="scientific">Camellia lanceoleosa</name>
    <dbReference type="NCBI Taxonomy" id="1840588"/>
    <lineage>
        <taxon>Eukaryota</taxon>
        <taxon>Viridiplantae</taxon>
        <taxon>Streptophyta</taxon>
        <taxon>Embryophyta</taxon>
        <taxon>Tracheophyta</taxon>
        <taxon>Spermatophyta</taxon>
        <taxon>Magnoliopsida</taxon>
        <taxon>eudicotyledons</taxon>
        <taxon>Gunneridae</taxon>
        <taxon>Pentapetalae</taxon>
        <taxon>asterids</taxon>
        <taxon>Ericales</taxon>
        <taxon>Theaceae</taxon>
        <taxon>Camellia</taxon>
    </lineage>
</organism>
<accession>A0ACC0J4P9</accession>
<gene>
    <name evidence="1" type="ORF">LOK49_LG01G03460</name>
</gene>
<protein>
    <submittedName>
        <fullName evidence="1">Uncharacterized protein</fullName>
    </submittedName>
</protein>
<evidence type="ECO:0000313" key="1">
    <source>
        <dbReference type="EMBL" id="KAI8031481.1"/>
    </source>
</evidence>
<proteinExistence type="predicted"/>
<sequence length="95" mass="10607">MSYYPKGHQDGDDVNDFDNIPYGGGHDIALTYSHPFSPLENTCFPTTSTFTSSSFDYDCPQYSSYSQPFAYTDEALDNEYKSYARPAPSAEKDTG</sequence>
<reference evidence="1 2" key="1">
    <citation type="journal article" date="2022" name="Plant J.">
        <title>Chromosome-level genome of Camellia lanceoleosa provides a valuable resource for understanding genome evolution and self-incompatibility.</title>
        <authorList>
            <person name="Gong W."/>
            <person name="Xiao S."/>
            <person name="Wang L."/>
            <person name="Liao Z."/>
            <person name="Chang Y."/>
            <person name="Mo W."/>
            <person name="Hu G."/>
            <person name="Li W."/>
            <person name="Zhao G."/>
            <person name="Zhu H."/>
            <person name="Hu X."/>
            <person name="Ji K."/>
            <person name="Xiang X."/>
            <person name="Song Q."/>
            <person name="Yuan D."/>
            <person name="Jin S."/>
            <person name="Zhang L."/>
        </authorList>
    </citation>
    <scope>NUCLEOTIDE SEQUENCE [LARGE SCALE GENOMIC DNA]</scope>
    <source>
        <strain evidence="1">SQ_2022a</strain>
    </source>
</reference>